<keyword evidence="3" id="KW-1185">Reference proteome</keyword>
<dbReference type="Proteomes" id="UP001610104">
    <property type="component" value="Unassembled WGS sequence"/>
</dbReference>
<dbReference type="Gene3D" id="1.25.40.390">
    <property type="match status" value="1"/>
</dbReference>
<sequence>MKNIKLILIAFLSLSLFIGCDNKFEEVNTDPNNPVAIPAHLLLGYAQRSHTNSIYSTFVGADMGACWSQQMAKVQYNDEERYVPRRGVIDGVWNNQYTLVASEGKAISDLAAIDGNQVLEGVGKVMQAIAFQTLADIFGPIPFTEALDPAILKPAYDDEATVWEGINQLLTDAASLISTGNGSIVATSDLYYGGDSSKWLKLANSLKFRALMRISSTRNVGSELQALINGGNLMTSNADSGQVYYLKAVPDANPLYETIVDGSRLEFKIGLVMVDLLEGLNDPRLQVYASPNASGNIVGKPVGYGNVIPLPNEDLGYTYANISGLGTKYLDPELPGVVMSYAQLCFLKAEAANEGYISGGLEAAQNYFSDGVKASFAFNGLDATSYLAQDGIGFTNQADGRNKIATQEYISLFGQGVESWTEWRRNKIPVLEPAAEGDIAQIPSRYYYPTTEPSLNGVNYSAAASTIGGDLLTSPLFWQ</sequence>
<feature type="chain" id="PRO_5047542835" evidence="1">
    <location>
        <begin position="19"/>
        <end position="479"/>
    </location>
</feature>
<reference evidence="2 3" key="1">
    <citation type="submission" date="2024-02" db="EMBL/GenBank/DDBJ databases">
        <title>A Gaetbulibacter species isolated from tidal flats and genomic insights of their niches.</title>
        <authorList>
            <person name="Ye Y."/>
        </authorList>
    </citation>
    <scope>NUCLEOTIDE SEQUENCE [LARGE SCALE GENOMIC DNA]</scope>
    <source>
        <strain evidence="2 3">KEM-8</strain>
    </source>
</reference>
<evidence type="ECO:0000313" key="3">
    <source>
        <dbReference type="Proteomes" id="UP001610104"/>
    </source>
</evidence>
<dbReference type="InterPro" id="IPR011990">
    <property type="entry name" value="TPR-like_helical_dom_sf"/>
</dbReference>
<dbReference type="EMBL" id="JBAWKC010000001">
    <property type="protein sequence ID" value="MFH6768075.1"/>
    <property type="molecule type" value="Genomic_DNA"/>
</dbReference>
<dbReference type="InterPro" id="IPR041662">
    <property type="entry name" value="SusD-like_2"/>
</dbReference>
<feature type="signal peptide" evidence="1">
    <location>
        <begin position="1"/>
        <end position="18"/>
    </location>
</feature>
<comment type="caution">
    <text evidence="2">The sequence shown here is derived from an EMBL/GenBank/DDBJ whole genome shotgun (WGS) entry which is preliminary data.</text>
</comment>
<organism evidence="2 3">
    <name type="scientific">Gaetbulibacter aquiaggeris</name>
    <dbReference type="NCBI Taxonomy" id="1735373"/>
    <lineage>
        <taxon>Bacteria</taxon>
        <taxon>Pseudomonadati</taxon>
        <taxon>Bacteroidota</taxon>
        <taxon>Flavobacteriia</taxon>
        <taxon>Flavobacteriales</taxon>
        <taxon>Flavobacteriaceae</taxon>
        <taxon>Gaetbulibacter</taxon>
    </lineage>
</organism>
<accession>A0ABW7MN90</accession>
<dbReference type="SUPFAM" id="SSF48452">
    <property type="entry name" value="TPR-like"/>
    <property type="match status" value="1"/>
</dbReference>
<proteinExistence type="predicted"/>
<keyword evidence="1" id="KW-0732">Signal</keyword>
<dbReference type="PROSITE" id="PS51257">
    <property type="entry name" value="PROKAR_LIPOPROTEIN"/>
    <property type="match status" value="1"/>
</dbReference>
<dbReference type="Pfam" id="PF12771">
    <property type="entry name" value="SusD-like_2"/>
    <property type="match status" value="1"/>
</dbReference>
<evidence type="ECO:0000256" key="1">
    <source>
        <dbReference type="SAM" id="SignalP"/>
    </source>
</evidence>
<name>A0ABW7MN90_9FLAO</name>
<protein>
    <submittedName>
        <fullName evidence="2">SusD/RagB family nutrient-binding outer membrane lipoprotein</fullName>
    </submittedName>
</protein>
<dbReference type="RefSeq" id="WP_395437342.1">
    <property type="nucleotide sequence ID" value="NZ_JBAWKC010000001.1"/>
</dbReference>
<gene>
    <name evidence="2" type="ORF">V8G56_04940</name>
</gene>
<keyword evidence="2" id="KW-0449">Lipoprotein</keyword>
<evidence type="ECO:0000313" key="2">
    <source>
        <dbReference type="EMBL" id="MFH6768075.1"/>
    </source>
</evidence>